<dbReference type="EMBL" id="MGEL01000033">
    <property type="protein sequence ID" value="OGL83250.1"/>
    <property type="molecule type" value="Genomic_DNA"/>
</dbReference>
<evidence type="ECO:0000259" key="5">
    <source>
        <dbReference type="Pfam" id="PF00707"/>
    </source>
</evidence>
<comment type="similarity">
    <text evidence="1">Belongs to the IF-3 family.</text>
</comment>
<protein>
    <recommendedName>
        <fullName evidence="4">Translation initiation factor IF-3</fullName>
    </recommendedName>
</protein>
<dbReference type="GO" id="GO:0043022">
    <property type="term" value="F:ribosome binding"/>
    <property type="evidence" value="ECO:0007669"/>
    <property type="project" value="TreeGrafter"/>
</dbReference>
<dbReference type="GO" id="GO:0005829">
    <property type="term" value="C:cytosol"/>
    <property type="evidence" value="ECO:0007669"/>
    <property type="project" value="TreeGrafter"/>
</dbReference>
<comment type="caution">
    <text evidence="7">The sequence shown here is derived from an EMBL/GenBank/DDBJ whole genome shotgun (WGS) entry which is preliminary data.</text>
</comment>
<dbReference type="InterPro" id="IPR019814">
    <property type="entry name" value="Translation_initiation_fac_3_N"/>
</dbReference>
<dbReference type="InterPro" id="IPR036788">
    <property type="entry name" value="T_IF-3_C_sf"/>
</dbReference>
<dbReference type="InterPro" id="IPR036787">
    <property type="entry name" value="T_IF-3_N_sf"/>
</dbReference>
<evidence type="ECO:0000313" key="7">
    <source>
        <dbReference type="EMBL" id="OGL83250.1"/>
    </source>
</evidence>
<gene>
    <name evidence="7" type="ORF">A3B32_02025</name>
</gene>
<name>A0A1F7UYA3_9BACT</name>
<dbReference type="InterPro" id="IPR019815">
    <property type="entry name" value="Translation_initiation_fac_3_C"/>
</dbReference>
<dbReference type="AlphaFoldDB" id="A0A1F7UYA3"/>
<dbReference type="GO" id="GO:0016020">
    <property type="term" value="C:membrane"/>
    <property type="evidence" value="ECO:0007669"/>
    <property type="project" value="TreeGrafter"/>
</dbReference>
<evidence type="ECO:0000313" key="8">
    <source>
        <dbReference type="Proteomes" id="UP000176932"/>
    </source>
</evidence>
<dbReference type="GO" id="GO:0003743">
    <property type="term" value="F:translation initiation factor activity"/>
    <property type="evidence" value="ECO:0007669"/>
    <property type="project" value="UniProtKB-UniRule"/>
</dbReference>
<evidence type="ECO:0000256" key="4">
    <source>
        <dbReference type="NCBIfam" id="TIGR00168"/>
    </source>
</evidence>
<evidence type="ECO:0000259" key="6">
    <source>
        <dbReference type="Pfam" id="PF05198"/>
    </source>
</evidence>
<dbReference type="SUPFAM" id="SSF55200">
    <property type="entry name" value="Translation initiation factor IF3, C-terminal domain"/>
    <property type="match status" value="1"/>
</dbReference>
<dbReference type="Pfam" id="PF05198">
    <property type="entry name" value="IF3_N"/>
    <property type="match status" value="1"/>
</dbReference>
<feature type="domain" description="Translation initiation factor 3 C-terminal" evidence="5">
    <location>
        <begin position="99"/>
        <end position="183"/>
    </location>
</feature>
<reference evidence="7 8" key="1">
    <citation type="journal article" date="2016" name="Nat. Commun.">
        <title>Thousands of microbial genomes shed light on interconnected biogeochemical processes in an aquifer system.</title>
        <authorList>
            <person name="Anantharaman K."/>
            <person name="Brown C.T."/>
            <person name="Hug L.A."/>
            <person name="Sharon I."/>
            <person name="Castelle C.J."/>
            <person name="Probst A.J."/>
            <person name="Thomas B.C."/>
            <person name="Singh A."/>
            <person name="Wilkins M.J."/>
            <person name="Karaoz U."/>
            <person name="Brodie E.L."/>
            <person name="Williams K.H."/>
            <person name="Hubbard S.S."/>
            <person name="Banfield J.F."/>
        </authorList>
    </citation>
    <scope>NUCLEOTIDE SEQUENCE [LARGE SCALE GENOMIC DNA]</scope>
</reference>
<dbReference type="InterPro" id="IPR001288">
    <property type="entry name" value="Translation_initiation_fac_3"/>
</dbReference>
<keyword evidence="3" id="KW-0648">Protein biosynthesis</keyword>
<feature type="domain" description="Translation initiation factor 3 N-terminal" evidence="6">
    <location>
        <begin position="23"/>
        <end position="91"/>
    </location>
</feature>
<dbReference type="SUPFAM" id="SSF54364">
    <property type="entry name" value="Translation initiation factor IF3, N-terminal domain"/>
    <property type="match status" value="1"/>
</dbReference>
<keyword evidence="2 7" id="KW-0396">Initiation factor</keyword>
<dbReference type="Proteomes" id="UP000176932">
    <property type="component" value="Unassembled WGS sequence"/>
</dbReference>
<dbReference type="Gene3D" id="3.30.110.10">
    <property type="entry name" value="Translation initiation factor 3 (IF-3), C-terminal domain"/>
    <property type="match status" value="1"/>
</dbReference>
<dbReference type="PANTHER" id="PTHR10938:SF0">
    <property type="entry name" value="TRANSLATION INITIATION FACTOR IF-3, MITOCHONDRIAL"/>
    <property type="match status" value="1"/>
</dbReference>
<organism evidence="7 8">
    <name type="scientific">Candidatus Uhrbacteria bacterium RIFCSPLOWO2_01_FULL_53_9</name>
    <dbReference type="NCBI Taxonomy" id="1802403"/>
    <lineage>
        <taxon>Bacteria</taxon>
        <taxon>Candidatus Uhriibacteriota</taxon>
    </lineage>
</organism>
<evidence type="ECO:0000256" key="3">
    <source>
        <dbReference type="ARBA" id="ARBA00022917"/>
    </source>
</evidence>
<dbReference type="GO" id="GO:0032790">
    <property type="term" value="P:ribosome disassembly"/>
    <property type="evidence" value="ECO:0007669"/>
    <property type="project" value="TreeGrafter"/>
</dbReference>
<sequence length="188" mass="21804">MRIHRRRKRGVEAKKPLVQDYPTNKAIRVDEMRVITEEGEDLGVLRRAEALSTATEREKDLVLVSPQANPPVAKLMDYGHFRYQKEKEARKNKAKSRQTEVKAVRLSVRIGKHDMDVRVRQALEFLKRGDKVKGEIVLRGRERAFVDLGKERLQEFANILRDEHAIELNLEQPITLVGNRLTILFGMK</sequence>
<proteinExistence type="inferred from homology"/>
<evidence type="ECO:0000256" key="2">
    <source>
        <dbReference type="ARBA" id="ARBA00022540"/>
    </source>
</evidence>
<accession>A0A1F7UYA3</accession>
<evidence type="ECO:0000256" key="1">
    <source>
        <dbReference type="ARBA" id="ARBA00005439"/>
    </source>
</evidence>
<dbReference type="PANTHER" id="PTHR10938">
    <property type="entry name" value="TRANSLATION INITIATION FACTOR IF-3"/>
    <property type="match status" value="1"/>
</dbReference>
<dbReference type="NCBIfam" id="TIGR00168">
    <property type="entry name" value="infC"/>
    <property type="match status" value="1"/>
</dbReference>
<dbReference type="Gene3D" id="3.10.20.80">
    <property type="entry name" value="Translation initiation factor 3 (IF-3), N-terminal domain"/>
    <property type="match status" value="1"/>
</dbReference>
<dbReference type="Pfam" id="PF00707">
    <property type="entry name" value="IF3_C"/>
    <property type="match status" value="1"/>
</dbReference>